<dbReference type="PIRSF" id="PIRSF001771">
    <property type="entry name" value="Cyclin_A_B_D_E"/>
    <property type="match status" value="1"/>
</dbReference>
<evidence type="ECO:0000259" key="5">
    <source>
        <dbReference type="SMART" id="SM00385"/>
    </source>
</evidence>
<name>A0A6P7S9J7_9MOLL</name>
<evidence type="ECO:0000256" key="4">
    <source>
        <dbReference type="RuleBase" id="RU000383"/>
    </source>
</evidence>
<dbReference type="GO" id="GO:0044772">
    <property type="term" value="P:mitotic cell cycle phase transition"/>
    <property type="evidence" value="ECO:0007669"/>
    <property type="project" value="InterPro"/>
</dbReference>
<dbReference type="SMART" id="SM00385">
    <property type="entry name" value="CYCLIN"/>
    <property type="match status" value="2"/>
</dbReference>
<evidence type="ECO:0000313" key="7">
    <source>
        <dbReference type="Proteomes" id="UP000515154"/>
    </source>
</evidence>
<evidence type="ECO:0000256" key="1">
    <source>
        <dbReference type="ARBA" id="ARBA00022618"/>
    </source>
</evidence>
<organism evidence="7 8">
    <name type="scientific">Octopus sinensis</name>
    <name type="common">East Asian common octopus</name>
    <dbReference type="NCBI Taxonomy" id="2607531"/>
    <lineage>
        <taxon>Eukaryota</taxon>
        <taxon>Metazoa</taxon>
        <taxon>Spiralia</taxon>
        <taxon>Lophotrochozoa</taxon>
        <taxon>Mollusca</taxon>
        <taxon>Cephalopoda</taxon>
        <taxon>Coleoidea</taxon>
        <taxon>Octopodiformes</taxon>
        <taxon>Octopoda</taxon>
        <taxon>Incirrata</taxon>
        <taxon>Octopodidae</taxon>
        <taxon>Octopus</taxon>
    </lineage>
</organism>
<dbReference type="Gene3D" id="1.10.472.10">
    <property type="entry name" value="Cyclin-like"/>
    <property type="match status" value="2"/>
</dbReference>
<accession>A0A6P7S9J7</accession>
<dbReference type="InterPro" id="IPR006671">
    <property type="entry name" value="Cyclin_N"/>
</dbReference>
<dbReference type="GO" id="GO:0016538">
    <property type="term" value="F:cyclin-dependent protein serine/threonine kinase regulator activity"/>
    <property type="evidence" value="ECO:0007669"/>
    <property type="project" value="InterPro"/>
</dbReference>
<dbReference type="InterPro" id="IPR004367">
    <property type="entry name" value="Cyclin_C-dom"/>
</dbReference>
<dbReference type="RefSeq" id="XP_029634932.1">
    <property type="nucleotide sequence ID" value="XM_029779072.1"/>
</dbReference>
<feature type="domain" description="Cyclin C-terminal" evidence="6">
    <location>
        <begin position="141"/>
        <end position="260"/>
    </location>
</feature>
<feature type="domain" description="Cyclin-like" evidence="5">
    <location>
        <begin position="42"/>
        <end position="132"/>
    </location>
</feature>
<sequence length="265" mass="31411">MSWKDVMNNLSGFYEREQQQKKVRNYLENQSFTAEDRAAVIDWMVACVDHYVVSFEVFYLAVSYFDIYMSGKDTKLITSSKLQCLGASCLWIAFTQLSQDQDKLENFLDMVSVTDPHSSEKDLYDMFSHIMNRFHYKTYLITPYNFLMSFIFILRLERHHNLTWMSRYILELAQYDADICVTNRFRPSLIATAALYTGLVALRLTVEWISDLSILTPYTGREYELKIVHRRMLKLLKIASPYIYRTNEQSKAFKFFGFNPPKYFQ</sequence>
<dbReference type="InterPro" id="IPR036915">
    <property type="entry name" value="Cyclin-like_sf"/>
</dbReference>
<evidence type="ECO:0000259" key="6">
    <source>
        <dbReference type="SMART" id="SM01332"/>
    </source>
</evidence>
<keyword evidence="2 4" id="KW-0195">Cyclin</keyword>
<comment type="similarity">
    <text evidence="4">Belongs to the cyclin family.</text>
</comment>
<dbReference type="InterPro" id="IPR039361">
    <property type="entry name" value="Cyclin"/>
</dbReference>
<keyword evidence="1" id="KW-0132">Cell division</keyword>
<dbReference type="KEGG" id="osn:115210468"/>
<dbReference type="CDD" id="cd20537">
    <property type="entry name" value="CYCLIN_CCNO-like_rpt2"/>
    <property type="match status" value="1"/>
</dbReference>
<dbReference type="SUPFAM" id="SSF47954">
    <property type="entry name" value="Cyclin-like"/>
    <property type="match status" value="2"/>
</dbReference>
<dbReference type="GO" id="GO:0051301">
    <property type="term" value="P:cell division"/>
    <property type="evidence" value="ECO:0007669"/>
    <property type="project" value="UniProtKB-KW"/>
</dbReference>
<evidence type="ECO:0000313" key="8">
    <source>
        <dbReference type="RefSeq" id="XP_029634932.1"/>
    </source>
</evidence>
<gene>
    <name evidence="8" type="primary">LOC115210468</name>
</gene>
<reference evidence="8" key="1">
    <citation type="submission" date="2025-08" db="UniProtKB">
        <authorList>
            <consortium name="RefSeq"/>
        </authorList>
    </citation>
    <scope>IDENTIFICATION</scope>
</reference>
<keyword evidence="3" id="KW-0131">Cell cycle</keyword>
<dbReference type="AlphaFoldDB" id="A0A6P7S9J7"/>
<dbReference type="Pfam" id="PF00134">
    <property type="entry name" value="Cyclin_N"/>
    <property type="match status" value="1"/>
</dbReference>
<dbReference type="PANTHER" id="PTHR10177">
    <property type="entry name" value="CYCLINS"/>
    <property type="match status" value="1"/>
</dbReference>
<dbReference type="InterPro" id="IPR046965">
    <property type="entry name" value="Cyclin_A/B-like"/>
</dbReference>
<evidence type="ECO:0000256" key="3">
    <source>
        <dbReference type="ARBA" id="ARBA00023306"/>
    </source>
</evidence>
<evidence type="ECO:0000256" key="2">
    <source>
        <dbReference type="ARBA" id="ARBA00023127"/>
    </source>
</evidence>
<keyword evidence="7" id="KW-1185">Reference proteome</keyword>
<dbReference type="Proteomes" id="UP000515154">
    <property type="component" value="Linkage group LG4"/>
</dbReference>
<protein>
    <submittedName>
        <fullName evidence="8">Cyclin-B2-1-like</fullName>
    </submittedName>
</protein>
<dbReference type="SMART" id="SM01332">
    <property type="entry name" value="Cyclin_C"/>
    <property type="match status" value="1"/>
</dbReference>
<dbReference type="InterPro" id="IPR013763">
    <property type="entry name" value="Cyclin-like_dom"/>
</dbReference>
<dbReference type="Pfam" id="PF02984">
    <property type="entry name" value="Cyclin_C"/>
    <property type="match status" value="1"/>
</dbReference>
<proteinExistence type="inferred from homology"/>
<feature type="domain" description="Cyclin-like" evidence="5">
    <location>
        <begin position="145"/>
        <end position="234"/>
    </location>
</feature>